<name>A0A2Z4FQU4_9DELT</name>
<dbReference type="InterPro" id="IPR020846">
    <property type="entry name" value="MFS_dom"/>
</dbReference>
<dbReference type="PANTHER" id="PTHR23502:SF132">
    <property type="entry name" value="POLYAMINE TRANSPORTER 2-RELATED"/>
    <property type="match status" value="1"/>
</dbReference>
<feature type="transmembrane region" description="Helical" evidence="9">
    <location>
        <begin position="105"/>
        <end position="125"/>
    </location>
</feature>
<evidence type="ECO:0000256" key="7">
    <source>
        <dbReference type="ARBA" id="ARBA00023136"/>
    </source>
</evidence>
<feature type="transmembrane region" description="Helical" evidence="9">
    <location>
        <begin position="191"/>
        <end position="215"/>
    </location>
</feature>
<feature type="transmembrane region" description="Helical" evidence="9">
    <location>
        <begin position="221"/>
        <end position="241"/>
    </location>
</feature>
<reference evidence="11 12" key="1">
    <citation type="submission" date="2018-06" db="EMBL/GenBank/DDBJ databases">
        <title>Lujinxingia sediminis gen. nov. sp. nov., a new facultative anaerobic member of the class Deltaproteobacteria, and proposal of Lujinxingaceae fam. nov.</title>
        <authorList>
            <person name="Guo L.-Y."/>
            <person name="Li C.-M."/>
            <person name="Wang S."/>
            <person name="Du Z.-J."/>
        </authorList>
    </citation>
    <scope>NUCLEOTIDE SEQUENCE [LARGE SCALE GENOMIC DNA]</scope>
    <source>
        <strain evidence="11 12">FA350</strain>
    </source>
</reference>
<evidence type="ECO:0000256" key="5">
    <source>
        <dbReference type="ARBA" id="ARBA00022692"/>
    </source>
</evidence>
<dbReference type="CDD" id="cd17320">
    <property type="entry name" value="MFS_MdfA_MDR_like"/>
    <property type="match status" value="1"/>
</dbReference>
<dbReference type="InterPro" id="IPR004812">
    <property type="entry name" value="Efflux_drug-R_Bcr/CmlA"/>
</dbReference>
<evidence type="ECO:0000256" key="6">
    <source>
        <dbReference type="ARBA" id="ARBA00022989"/>
    </source>
</evidence>
<dbReference type="Gene3D" id="1.20.1720.10">
    <property type="entry name" value="Multidrug resistance protein D"/>
    <property type="match status" value="1"/>
</dbReference>
<feature type="transmembrane region" description="Helical" evidence="9">
    <location>
        <begin position="401"/>
        <end position="422"/>
    </location>
</feature>
<dbReference type="NCBIfam" id="TIGR00710">
    <property type="entry name" value="efflux_Bcr_CflA"/>
    <property type="match status" value="1"/>
</dbReference>
<dbReference type="GO" id="GO:1990961">
    <property type="term" value="P:xenobiotic detoxification by transmembrane export across the plasma membrane"/>
    <property type="evidence" value="ECO:0007669"/>
    <property type="project" value="InterPro"/>
</dbReference>
<dbReference type="GO" id="GO:0015385">
    <property type="term" value="F:sodium:proton antiporter activity"/>
    <property type="evidence" value="ECO:0007669"/>
    <property type="project" value="TreeGrafter"/>
</dbReference>
<dbReference type="EMBL" id="CP030032">
    <property type="protein sequence ID" value="AWV91292.1"/>
    <property type="molecule type" value="Genomic_DNA"/>
</dbReference>
<dbReference type="FunFam" id="1.20.1720.10:FF:000005">
    <property type="entry name" value="Bcr/CflA family efflux transporter"/>
    <property type="match status" value="1"/>
</dbReference>
<dbReference type="Proteomes" id="UP000249799">
    <property type="component" value="Chromosome"/>
</dbReference>
<evidence type="ECO:0000313" key="12">
    <source>
        <dbReference type="Proteomes" id="UP000249799"/>
    </source>
</evidence>
<gene>
    <name evidence="11" type="ORF">DN745_18970</name>
</gene>
<keyword evidence="3" id="KW-0813">Transport</keyword>
<feature type="region of interest" description="Disordered" evidence="8">
    <location>
        <begin position="1"/>
        <end position="31"/>
    </location>
</feature>
<feature type="transmembrane region" description="Helical" evidence="9">
    <location>
        <begin position="270"/>
        <end position="289"/>
    </location>
</feature>
<dbReference type="SUPFAM" id="SSF103473">
    <property type="entry name" value="MFS general substrate transporter"/>
    <property type="match status" value="1"/>
</dbReference>
<evidence type="ECO:0000256" key="4">
    <source>
        <dbReference type="ARBA" id="ARBA00022475"/>
    </source>
</evidence>
<feature type="domain" description="Major facilitator superfamily (MFS) profile" evidence="10">
    <location>
        <begin position="64"/>
        <end position="452"/>
    </location>
</feature>
<feature type="transmembrane region" description="Helical" evidence="9">
    <location>
        <begin position="428"/>
        <end position="447"/>
    </location>
</feature>
<dbReference type="NCBIfam" id="NF008314">
    <property type="entry name" value="PRK11102.1"/>
    <property type="match status" value="1"/>
</dbReference>
<dbReference type="PANTHER" id="PTHR23502">
    <property type="entry name" value="MAJOR FACILITATOR SUPERFAMILY"/>
    <property type="match status" value="1"/>
</dbReference>
<keyword evidence="5 9" id="KW-0812">Transmembrane</keyword>
<keyword evidence="7 9" id="KW-0472">Membrane</keyword>
<feature type="transmembrane region" description="Helical" evidence="9">
    <location>
        <begin position="363"/>
        <end position="389"/>
    </location>
</feature>
<evidence type="ECO:0000256" key="9">
    <source>
        <dbReference type="SAM" id="Phobius"/>
    </source>
</evidence>
<evidence type="ECO:0000256" key="2">
    <source>
        <dbReference type="ARBA" id="ARBA00006236"/>
    </source>
</evidence>
<dbReference type="OrthoDB" id="9814303at2"/>
<sequence>MSRTRCASELSAPTPPKEVHPMSRPSTDYPAMRAQIRDDVEPQENDGFVGRQEEHKPEITGKSYVLLVIILGSLSALGPLAIDMYLPSFKAIATDFNTDLARVEWTLATYFIGLSLGQLFYGPIADRYGRKLPLYTGLLTFALTSAACTFAVGVESLAALRFFQALGGCAQMVVARAVVRDLFEERRAARVFSALILVMGIAPIVAPVIGGWLVVGFGWRSIFWVQAGAALLVLLAVSQFLDESLPEERRRRRSVGEILSVYRELFKHRLFMANTVSGSLASASLFAYIGGSPFVFMEYFGVSEAHFGYFFGANAFGLVIAAQFNGAISDRIDPRRSVRVAMFVATAAMFVLLPITLLKIGGFYLFLVPLFVFIASLGFILPSTTALALAPHGENAGSASAVYGFLQFLLSGIGAFIVSSVHDDTARPMVAAIAVCITASLLINLIFGESARA</sequence>
<protein>
    <submittedName>
        <fullName evidence="11">Bcr/CflA family drug resistance efflux transporter</fullName>
    </submittedName>
</protein>
<dbReference type="Pfam" id="PF07690">
    <property type="entry name" value="MFS_1"/>
    <property type="match status" value="1"/>
</dbReference>
<organism evidence="11 12">
    <name type="scientific">Bradymonas sediminis</name>
    <dbReference type="NCBI Taxonomy" id="1548548"/>
    <lineage>
        <taxon>Bacteria</taxon>
        <taxon>Deltaproteobacteria</taxon>
        <taxon>Bradymonadales</taxon>
        <taxon>Bradymonadaceae</taxon>
        <taxon>Bradymonas</taxon>
    </lineage>
</organism>
<feature type="transmembrane region" description="Helical" evidence="9">
    <location>
        <begin position="132"/>
        <end position="152"/>
    </location>
</feature>
<evidence type="ECO:0000256" key="8">
    <source>
        <dbReference type="SAM" id="MobiDB-lite"/>
    </source>
</evidence>
<dbReference type="KEGG" id="bsed:DN745_18970"/>
<feature type="transmembrane region" description="Helical" evidence="9">
    <location>
        <begin position="309"/>
        <end position="328"/>
    </location>
</feature>
<dbReference type="PROSITE" id="PS50850">
    <property type="entry name" value="MFS"/>
    <property type="match status" value="1"/>
</dbReference>
<evidence type="ECO:0000256" key="3">
    <source>
        <dbReference type="ARBA" id="ARBA00022448"/>
    </source>
</evidence>
<keyword evidence="4" id="KW-1003">Cell membrane</keyword>
<proteinExistence type="inferred from homology"/>
<keyword evidence="6 9" id="KW-1133">Transmembrane helix</keyword>
<evidence type="ECO:0000259" key="10">
    <source>
        <dbReference type="PROSITE" id="PS50850"/>
    </source>
</evidence>
<keyword evidence="12" id="KW-1185">Reference proteome</keyword>
<dbReference type="AlphaFoldDB" id="A0A2Z4FQU4"/>
<feature type="transmembrane region" description="Helical" evidence="9">
    <location>
        <begin position="340"/>
        <end position="357"/>
    </location>
</feature>
<dbReference type="InterPro" id="IPR036259">
    <property type="entry name" value="MFS_trans_sf"/>
</dbReference>
<evidence type="ECO:0000256" key="1">
    <source>
        <dbReference type="ARBA" id="ARBA00004651"/>
    </source>
</evidence>
<dbReference type="GO" id="GO:0042910">
    <property type="term" value="F:xenobiotic transmembrane transporter activity"/>
    <property type="evidence" value="ECO:0007669"/>
    <property type="project" value="InterPro"/>
</dbReference>
<comment type="similarity">
    <text evidence="2">Belongs to the major facilitator superfamily. Bcr/CmlA family.</text>
</comment>
<comment type="subcellular location">
    <subcellularLocation>
        <location evidence="1">Cell membrane</location>
        <topology evidence="1">Multi-pass membrane protein</topology>
    </subcellularLocation>
</comment>
<evidence type="ECO:0000313" key="11">
    <source>
        <dbReference type="EMBL" id="AWV91292.1"/>
    </source>
</evidence>
<feature type="transmembrane region" description="Helical" evidence="9">
    <location>
        <begin position="64"/>
        <end position="85"/>
    </location>
</feature>
<dbReference type="InterPro" id="IPR011701">
    <property type="entry name" value="MFS"/>
</dbReference>
<dbReference type="GO" id="GO:0005886">
    <property type="term" value="C:plasma membrane"/>
    <property type="evidence" value="ECO:0007669"/>
    <property type="project" value="UniProtKB-SubCell"/>
</dbReference>
<feature type="transmembrane region" description="Helical" evidence="9">
    <location>
        <begin position="158"/>
        <end position="179"/>
    </location>
</feature>
<accession>A0A2Z4FQU4</accession>